<evidence type="ECO:0000259" key="2">
    <source>
        <dbReference type="SMART" id="SM00065"/>
    </source>
</evidence>
<dbReference type="InterPro" id="IPR003018">
    <property type="entry name" value="GAF"/>
</dbReference>
<dbReference type="Pfam" id="PF01590">
    <property type="entry name" value="GAF"/>
    <property type="match status" value="1"/>
</dbReference>
<evidence type="ECO:0000256" key="1">
    <source>
        <dbReference type="ARBA" id="ARBA00022801"/>
    </source>
</evidence>
<gene>
    <name evidence="4" type="ORF">ACFQGD_17900</name>
</gene>
<dbReference type="SMART" id="SM00065">
    <property type="entry name" value="GAF"/>
    <property type="match status" value="1"/>
</dbReference>
<keyword evidence="5" id="KW-1185">Reference proteome</keyword>
<name>A0ABW2C141_9PSEU</name>
<keyword evidence="1" id="KW-0378">Hydrolase</keyword>
<dbReference type="Pfam" id="PF07228">
    <property type="entry name" value="SpoIIE"/>
    <property type="match status" value="1"/>
</dbReference>
<evidence type="ECO:0000313" key="4">
    <source>
        <dbReference type="EMBL" id="MFC6869020.1"/>
    </source>
</evidence>
<dbReference type="InterPro" id="IPR036457">
    <property type="entry name" value="PPM-type-like_dom_sf"/>
</dbReference>
<proteinExistence type="predicted"/>
<accession>A0ABW2C141</accession>
<dbReference type="InterPro" id="IPR001932">
    <property type="entry name" value="PPM-type_phosphatase-like_dom"/>
</dbReference>
<dbReference type="SUPFAM" id="SSF81606">
    <property type="entry name" value="PP2C-like"/>
    <property type="match status" value="1"/>
</dbReference>
<dbReference type="SUPFAM" id="SSF55781">
    <property type="entry name" value="GAF domain-like"/>
    <property type="match status" value="1"/>
</dbReference>
<dbReference type="PANTHER" id="PTHR43156:SF2">
    <property type="entry name" value="STAGE II SPORULATION PROTEIN E"/>
    <property type="match status" value="1"/>
</dbReference>
<evidence type="ECO:0000259" key="3">
    <source>
        <dbReference type="SMART" id="SM00331"/>
    </source>
</evidence>
<protein>
    <submittedName>
        <fullName evidence="4">GAF domain-containing SpoIIE family protein phosphatase</fullName>
    </submittedName>
</protein>
<organism evidence="4 5">
    <name type="scientific">Haloechinothrix salitolerans</name>
    <dbReference type="NCBI Taxonomy" id="926830"/>
    <lineage>
        <taxon>Bacteria</taxon>
        <taxon>Bacillati</taxon>
        <taxon>Actinomycetota</taxon>
        <taxon>Actinomycetes</taxon>
        <taxon>Pseudonocardiales</taxon>
        <taxon>Pseudonocardiaceae</taxon>
        <taxon>Haloechinothrix</taxon>
    </lineage>
</organism>
<dbReference type="Proteomes" id="UP001596337">
    <property type="component" value="Unassembled WGS sequence"/>
</dbReference>
<dbReference type="InterPro" id="IPR029016">
    <property type="entry name" value="GAF-like_dom_sf"/>
</dbReference>
<comment type="caution">
    <text evidence="4">The sequence shown here is derived from an EMBL/GenBank/DDBJ whole genome shotgun (WGS) entry which is preliminary data.</text>
</comment>
<dbReference type="InterPro" id="IPR052016">
    <property type="entry name" value="Bact_Sigma-Reg"/>
</dbReference>
<evidence type="ECO:0000313" key="5">
    <source>
        <dbReference type="Proteomes" id="UP001596337"/>
    </source>
</evidence>
<reference evidence="5" key="1">
    <citation type="journal article" date="2019" name="Int. J. Syst. Evol. Microbiol.">
        <title>The Global Catalogue of Microorganisms (GCM) 10K type strain sequencing project: providing services to taxonomists for standard genome sequencing and annotation.</title>
        <authorList>
            <consortium name="The Broad Institute Genomics Platform"/>
            <consortium name="The Broad Institute Genome Sequencing Center for Infectious Disease"/>
            <person name="Wu L."/>
            <person name="Ma J."/>
        </authorList>
    </citation>
    <scope>NUCLEOTIDE SEQUENCE [LARGE SCALE GENOMIC DNA]</scope>
    <source>
        <strain evidence="5">KCTC 32255</strain>
    </source>
</reference>
<dbReference type="SMART" id="SM00331">
    <property type="entry name" value="PP2C_SIG"/>
    <property type="match status" value="1"/>
</dbReference>
<dbReference type="EMBL" id="JBHSXX010000001">
    <property type="protein sequence ID" value="MFC6869020.1"/>
    <property type="molecule type" value="Genomic_DNA"/>
</dbReference>
<dbReference type="Gene3D" id="3.30.450.40">
    <property type="match status" value="1"/>
</dbReference>
<dbReference type="RefSeq" id="WP_345392849.1">
    <property type="nucleotide sequence ID" value="NZ_BAABLA010000013.1"/>
</dbReference>
<feature type="domain" description="GAF" evidence="2">
    <location>
        <begin position="30"/>
        <end position="175"/>
    </location>
</feature>
<feature type="domain" description="PPM-type phosphatase" evidence="3">
    <location>
        <begin position="192"/>
        <end position="405"/>
    </location>
</feature>
<dbReference type="PANTHER" id="PTHR43156">
    <property type="entry name" value="STAGE II SPORULATION PROTEIN E-RELATED"/>
    <property type="match status" value="1"/>
</dbReference>
<dbReference type="Gene3D" id="3.60.40.10">
    <property type="entry name" value="PPM-type phosphatase domain"/>
    <property type="match status" value="1"/>
</dbReference>
<sequence>MAQRVGQPGEAEDQLRRIEHITDTALAHVDLEDLLGELLERVRDLLDADSAVILMHDADAGVMVPTAARGLQYDVREAARVPVGSGFAGSVAALKRPLVLDRVDETTVVNPMLWQQGLNSLLGVPMLAEGHVVGVLHVGSVARRPFTEDDIRLLQVAADRIALATQATTNRTERTAAAALQRSLMPSKLPEVPGLALAARYVPGGGASIGGDWYDVFTLPSGRLGLVIGDVVGHGLHAAVIMGRMRSAVRAYALETEEPAVVIEKLDRKMKHFEPGAMATVAYAIVDPSTHQIEVSLAGHPPPVHALPGHPAALLDMPTDLPIGVTLPAKSRRTTRVDLGADGVLCCYTDGLVERSGAPIDDGLDRLCGAINVGTPAEDVCGTIMKELVAGKVPTDDVALVVLCGSGSFNSSRVE</sequence>